<dbReference type="KEGG" id="pstg:E8M01_24240"/>
<gene>
    <name evidence="1" type="ORF">E8M01_24240</name>
</gene>
<accession>A0A4D7B7X4</accession>
<dbReference type="Gene3D" id="1.25.40.10">
    <property type="entry name" value="Tetratricopeptide repeat domain"/>
    <property type="match status" value="1"/>
</dbReference>
<dbReference type="OrthoDB" id="146908at2"/>
<dbReference type="InterPro" id="IPR021109">
    <property type="entry name" value="Peptidase_aspartic_dom_sf"/>
</dbReference>
<dbReference type="RefSeq" id="WP_136962513.1">
    <property type="nucleotide sequence ID" value="NZ_CP039690.1"/>
</dbReference>
<dbReference type="Gene3D" id="2.40.70.10">
    <property type="entry name" value="Acid Proteases"/>
    <property type="match status" value="1"/>
</dbReference>
<protein>
    <recommendedName>
        <fullName evidence="3">Peptidase A2 domain-containing protein</fullName>
    </recommendedName>
</protein>
<evidence type="ECO:0000313" key="1">
    <source>
        <dbReference type="EMBL" id="QCI67075.1"/>
    </source>
</evidence>
<name>A0A4D7B7X4_9HYPH</name>
<dbReference type="Pfam" id="PF13650">
    <property type="entry name" value="Asp_protease_2"/>
    <property type="match status" value="1"/>
</dbReference>
<organism evidence="1 2">
    <name type="scientific">Phreatobacter stygius</name>
    <dbReference type="NCBI Taxonomy" id="1940610"/>
    <lineage>
        <taxon>Bacteria</taxon>
        <taxon>Pseudomonadati</taxon>
        <taxon>Pseudomonadota</taxon>
        <taxon>Alphaproteobacteria</taxon>
        <taxon>Hyphomicrobiales</taxon>
        <taxon>Phreatobacteraceae</taxon>
        <taxon>Phreatobacter</taxon>
    </lineage>
</organism>
<dbReference type="EMBL" id="CP039690">
    <property type="protein sequence ID" value="QCI67075.1"/>
    <property type="molecule type" value="Genomic_DNA"/>
</dbReference>
<dbReference type="Proteomes" id="UP000298781">
    <property type="component" value="Chromosome"/>
</dbReference>
<dbReference type="AlphaFoldDB" id="A0A4D7B7X4"/>
<evidence type="ECO:0008006" key="3">
    <source>
        <dbReference type="Google" id="ProtNLM"/>
    </source>
</evidence>
<dbReference type="CDD" id="cd05483">
    <property type="entry name" value="retropepsin_like_bacteria"/>
    <property type="match status" value="1"/>
</dbReference>
<keyword evidence="2" id="KW-1185">Reference proteome</keyword>
<sequence>MDMSRNYFRAPCDAPSLRDAAVALVLLVLCLLALVLAVECAATAPLSGMPAAKGPAVLMQAGATTPRPETTRSELADALARAKQGWRADPQIGAAAYAQRLFQSGDFWSAWRVAQPLAEAWEVSTDALRLAGKLAYMLGHYDMAERYLKTLIDSLGPAATIQETSYLILTYYQQNRFDRISALTIPPAIERPHLTFIRSFREKPYQLDWAGPERLSAVPLIAADPLPVFRIEINGKAVTVGLDTGADTLILDADLAATLGIGPVVALGGSHAGGLDTQPSMGRIESLKLGGVTIRHVPVLVLPMQRFIVVQQDSQIVLDGIVGTALLRQFVPTLDFFNNRLVFRARGAEGIRDARAGLIRGIVAEIPFALDSTHVMLARGRINGSEELTFFMDSGRVPGRDSHVVTAPIQTLRHLAIAEPDRAAAAEAGSAPPASGSFRMSSVQLGPLVQNDVSGEYGARRPEIYWRGGYILDGTICHGFMRKYGSWTIDFDNMTYIVGR</sequence>
<dbReference type="InterPro" id="IPR011990">
    <property type="entry name" value="TPR-like_helical_dom_sf"/>
</dbReference>
<dbReference type="SUPFAM" id="SSF50630">
    <property type="entry name" value="Acid proteases"/>
    <property type="match status" value="1"/>
</dbReference>
<evidence type="ECO:0000313" key="2">
    <source>
        <dbReference type="Proteomes" id="UP000298781"/>
    </source>
</evidence>
<proteinExistence type="predicted"/>
<reference evidence="1 2" key="1">
    <citation type="submission" date="2019-04" db="EMBL/GenBank/DDBJ databases">
        <title>Phreatobacter aquaticus sp. nov.</title>
        <authorList>
            <person name="Choi A."/>
        </authorList>
    </citation>
    <scope>NUCLEOTIDE SEQUENCE [LARGE SCALE GENOMIC DNA]</scope>
    <source>
        <strain evidence="1 2">KCTC 52518</strain>
    </source>
</reference>
<dbReference type="InterPro" id="IPR034122">
    <property type="entry name" value="Retropepsin-like_bacterial"/>
</dbReference>